<reference evidence="2" key="1">
    <citation type="submission" date="2021-01" db="EMBL/GenBank/DDBJ databases">
        <title>Whole genome shotgun sequence of Actinoplanes rishiriensis NBRC 108556.</title>
        <authorList>
            <person name="Komaki H."/>
            <person name="Tamura T."/>
        </authorList>
    </citation>
    <scope>NUCLEOTIDE SEQUENCE</scope>
    <source>
        <strain evidence="2">NBRC 108556</strain>
    </source>
</reference>
<evidence type="ECO:0000313" key="2">
    <source>
        <dbReference type="EMBL" id="GIE97565.1"/>
    </source>
</evidence>
<dbReference type="Pfam" id="PF14273">
    <property type="entry name" value="DUF4360"/>
    <property type="match status" value="1"/>
</dbReference>
<dbReference type="Proteomes" id="UP000636960">
    <property type="component" value="Unassembled WGS sequence"/>
</dbReference>
<evidence type="ECO:0008006" key="4">
    <source>
        <dbReference type="Google" id="ProtNLM"/>
    </source>
</evidence>
<feature type="signal peptide" evidence="1">
    <location>
        <begin position="1"/>
        <end position="19"/>
    </location>
</feature>
<sequence>MFLNLAVAALLTLPAPVVVDVITLNGTGCAPGTTAISVLPDNSGFQIDHTDFRAVAGGDAPVTAFRRNCQLNLVVHVPDGWTYAISRIVHQGSLHLEPGATAVLRSLYYYAGGPLPAYRTHTFTGPLDQDWQAIDTIELEAQVFVPCGQQRNLNVNAELRVTPGDTPAVSSWIAMRALSTDVRTTYEFAWRECA</sequence>
<dbReference type="InterPro" id="IPR025649">
    <property type="entry name" value="DUF4360"/>
</dbReference>
<comment type="caution">
    <text evidence="2">The sequence shown here is derived from an EMBL/GenBank/DDBJ whole genome shotgun (WGS) entry which is preliminary data.</text>
</comment>
<dbReference type="PANTHER" id="PTHR38847:SF1">
    <property type="entry name" value="PSEUDOURIDINE SYNTHASE RSUA_RLUA-LIKE DOMAIN-CONTAINING PROTEIN"/>
    <property type="match status" value="1"/>
</dbReference>
<dbReference type="EMBL" id="BOMV01000057">
    <property type="protein sequence ID" value="GIE97565.1"/>
    <property type="molecule type" value="Genomic_DNA"/>
</dbReference>
<gene>
    <name evidence="2" type="ORF">Ari01nite_50300</name>
</gene>
<dbReference type="AlphaFoldDB" id="A0A919MYX0"/>
<dbReference type="PANTHER" id="PTHR38847">
    <property type="match status" value="1"/>
</dbReference>
<dbReference type="RefSeq" id="WP_203784613.1">
    <property type="nucleotide sequence ID" value="NZ_BOMV01000057.1"/>
</dbReference>
<proteinExistence type="predicted"/>
<name>A0A919MYX0_9ACTN</name>
<protein>
    <recommendedName>
        <fullName evidence="4">DUF4360 domain-containing protein</fullName>
    </recommendedName>
</protein>
<organism evidence="2 3">
    <name type="scientific">Paractinoplanes rishiriensis</name>
    <dbReference type="NCBI Taxonomy" id="1050105"/>
    <lineage>
        <taxon>Bacteria</taxon>
        <taxon>Bacillati</taxon>
        <taxon>Actinomycetota</taxon>
        <taxon>Actinomycetes</taxon>
        <taxon>Micromonosporales</taxon>
        <taxon>Micromonosporaceae</taxon>
        <taxon>Paractinoplanes</taxon>
    </lineage>
</organism>
<keyword evidence="3" id="KW-1185">Reference proteome</keyword>
<evidence type="ECO:0000256" key="1">
    <source>
        <dbReference type="SAM" id="SignalP"/>
    </source>
</evidence>
<accession>A0A919MYX0</accession>
<keyword evidence="1" id="KW-0732">Signal</keyword>
<feature type="chain" id="PRO_5039071303" description="DUF4360 domain-containing protein" evidence="1">
    <location>
        <begin position="20"/>
        <end position="194"/>
    </location>
</feature>
<evidence type="ECO:0000313" key="3">
    <source>
        <dbReference type="Proteomes" id="UP000636960"/>
    </source>
</evidence>